<keyword evidence="2" id="KW-1185">Reference proteome</keyword>
<accession>A0ACC2ZM51</accession>
<evidence type="ECO:0000313" key="1">
    <source>
        <dbReference type="EMBL" id="KAJ9648636.1"/>
    </source>
</evidence>
<comment type="caution">
    <text evidence="1">The sequence shown here is derived from an EMBL/GenBank/DDBJ whole genome shotgun (WGS) entry which is preliminary data.</text>
</comment>
<evidence type="ECO:0000313" key="2">
    <source>
        <dbReference type="Proteomes" id="UP001172680"/>
    </source>
</evidence>
<dbReference type="EMBL" id="JAPDRP010000003">
    <property type="protein sequence ID" value="KAJ9648636.1"/>
    <property type="molecule type" value="Genomic_DNA"/>
</dbReference>
<sequence length="328" mass="36163">MSVQGTTLSGEKKEGFGADKGEGLILCSRCYSREVEPSSGLKTCGNCRNICRRDQRERKAKKLQSRATDEDAQGHIDAALRPTENPRLEIGAVDTEHIASCAPTVTAEDETSHEDASPNPLQQTSHQGAQVRNGVHQSLNARQHAVEATGLSTRTQIPEPTNHNYYHSLRQKYEPVLEEFLREVRQALERDQGGFKPLRDSYAELLRITQGPNYWADIATLPGSPMSGNKEIHEVGPCGVLYATHDELQAMHADGKDIPDNIGCIVIKQSNGARLADSHLLFFEDRLRHGYQNAEVEFQNYTSGEADELTLKMSVSDFYAESGGDGGV</sequence>
<reference evidence="1" key="1">
    <citation type="submission" date="2022-10" db="EMBL/GenBank/DDBJ databases">
        <title>Culturing micro-colonial fungi from biological soil crusts in the Mojave desert and describing Neophaeococcomyces mojavensis, and introducing the new genera and species Taxawa tesnikishii.</title>
        <authorList>
            <person name="Kurbessoian T."/>
            <person name="Stajich J.E."/>
        </authorList>
    </citation>
    <scope>NUCLEOTIDE SEQUENCE</scope>
    <source>
        <strain evidence="1">JES_115</strain>
    </source>
</reference>
<organism evidence="1 2">
    <name type="scientific">Coniosporium tulheliwenetii</name>
    <dbReference type="NCBI Taxonomy" id="3383036"/>
    <lineage>
        <taxon>Eukaryota</taxon>
        <taxon>Fungi</taxon>
        <taxon>Dikarya</taxon>
        <taxon>Ascomycota</taxon>
        <taxon>Pezizomycotina</taxon>
        <taxon>Dothideomycetes</taxon>
        <taxon>Dothideomycetes incertae sedis</taxon>
        <taxon>Coniosporium</taxon>
    </lineage>
</organism>
<proteinExistence type="predicted"/>
<name>A0ACC2ZM51_9PEZI</name>
<gene>
    <name evidence="1" type="ORF">H2199_001491</name>
</gene>
<dbReference type="Proteomes" id="UP001172680">
    <property type="component" value="Unassembled WGS sequence"/>
</dbReference>
<protein>
    <submittedName>
        <fullName evidence="1">Uncharacterized protein</fullName>
    </submittedName>
</protein>